<dbReference type="Pfam" id="PF00583">
    <property type="entry name" value="Acetyltransf_1"/>
    <property type="match status" value="1"/>
</dbReference>
<dbReference type="PROSITE" id="PS51186">
    <property type="entry name" value="GNAT"/>
    <property type="match status" value="1"/>
</dbReference>
<evidence type="ECO:0000313" key="3">
    <source>
        <dbReference type="Proteomes" id="UP000288490"/>
    </source>
</evidence>
<protein>
    <recommendedName>
        <fullName evidence="1">N-acetyltransferase domain-containing protein</fullName>
    </recommendedName>
</protein>
<keyword evidence="3" id="KW-1185">Reference proteome</keyword>
<name>A0A429ZIS9_9ENTE</name>
<comment type="caution">
    <text evidence="2">The sequence shown here is derived from an EMBL/GenBank/DDBJ whole genome shotgun (WGS) entry which is preliminary data.</text>
</comment>
<dbReference type="Gene3D" id="3.40.630.30">
    <property type="match status" value="1"/>
</dbReference>
<feature type="domain" description="N-acetyltransferase" evidence="1">
    <location>
        <begin position="9"/>
        <end position="177"/>
    </location>
</feature>
<dbReference type="InterPro" id="IPR016181">
    <property type="entry name" value="Acyl_CoA_acyltransferase"/>
</dbReference>
<reference evidence="2 3" key="1">
    <citation type="submission" date="2017-05" db="EMBL/GenBank/DDBJ databases">
        <title>Vagococcus spp. assemblies.</title>
        <authorList>
            <person name="Gulvik C.A."/>
        </authorList>
    </citation>
    <scope>NUCLEOTIDE SEQUENCE [LARGE SCALE GENOMIC DNA]</scope>
    <source>
        <strain evidence="2 3">SS1994</strain>
    </source>
</reference>
<dbReference type="GO" id="GO:0016747">
    <property type="term" value="F:acyltransferase activity, transferring groups other than amino-acyl groups"/>
    <property type="evidence" value="ECO:0007669"/>
    <property type="project" value="InterPro"/>
</dbReference>
<dbReference type="CDD" id="cd04301">
    <property type="entry name" value="NAT_SF"/>
    <property type="match status" value="1"/>
</dbReference>
<dbReference type="AlphaFoldDB" id="A0A429ZIS9"/>
<proteinExistence type="predicted"/>
<accession>A0A429ZIS9</accession>
<dbReference type="Proteomes" id="UP000288490">
    <property type="component" value="Unassembled WGS sequence"/>
</dbReference>
<evidence type="ECO:0000259" key="1">
    <source>
        <dbReference type="PROSITE" id="PS51186"/>
    </source>
</evidence>
<sequence>MNVEEDKVIYTRLAKKEDVPQIVSIIEEAKEVLRKGGSPQWQEGSPNEALICSDIEHDYGYVLVYNQTVVGYLAMINKEDEDYKILDNWKQEDNYVVIHRVAISSAYQGKGLASYFFSNILSIALSKGYTSVRIDTHRVNVTMQKLLEKFSFIYRGIVFVESNIDGERFAYELVMEA</sequence>
<dbReference type="InterPro" id="IPR000182">
    <property type="entry name" value="GNAT_dom"/>
</dbReference>
<dbReference type="SUPFAM" id="SSF55729">
    <property type="entry name" value="Acyl-CoA N-acyltransferases (Nat)"/>
    <property type="match status" value="1"/>
</dbReference>
<evidence type="ECO:0000313" key="2">
    <source>
        <dbReference type="EMBL" id="RST93600.1"/>
    </source>
</evidence>
<gene>
    <name evidence="2" type="ORF">CBF36_07185</name>
</gene>
<organism evidence="2 3">
    <name type="scientific">Vagococcus bubulae</name>
    <dbReference type="NCBI Taxonomy" id="1977868"/>
    <lineage>
        <taxon>Bacteria</taxon>
        <taxon>Bacillati</taxon>
        <taxon>Bacillota</taxon>
        <taxon>Bacilli</taxon>
        <taxon>Lactobacillales</taxon>
        <taxon>Enterococcaceae</taxon>
        <taxon>Vagococcus</taxon>
    </lineage>
</organism>
<dbReference type="EMBL" id="NGJT01000011">
    <property type="protein sequence ID" value="RST93600.1"/>
    <property type="molecule type" value="Genomic_DNA"/>
</dbReference>
<dbReference type="OrthoDB" id="9796381at2"/>